<accession>A0A8T9Q2Z4</accession>
<gene>
    <name evidence="2" type="ORF">MUN79_22360</name>
</gene>
<sequence>MAQKATPDPRFGPSAQTPQQRAHVLRQMQAANPTLYARASAYVQRLYGRYVAGELSWPDVCALRDAPMHLPSYQR</sequence>
<feature type="region of interest" description="Disordered" evidence="1">
    <location>
        <begin position="1"/>
        <end position="21"/>
    </location>
</feature>
<evidence type="ECO:0000256" key="1">
    <source>
        <dbReference type="SAM" id="MobiDB-lite"/>
    </source>
</evidence>
<dbReference type="KEGG" id="hcu:MUN79_22360"/>
<keyword evidence="3" id="KW-1185">Reference proteome</keyword>
<evidence type="ECO:0000313" key="3">
    <source>
        <dbReference type="Proteomes" id="UP000831796"/>
    </source>
</evidence>
<dbReference type="Proteomes" id="UP000831796">
    <property type="component" value="Chromosome"/>
</dbReference>
<name>A0A8T9Q2Z4_9BACT</name>
<reference evidence="2" key="1">
    <citation type="submission" date="2022-04" db="EMBL/GenBank/DDBJ databases">
        <title>Hymenobacter sp. isolated from the air.</title>
        <authorList>
            <person name="Won M."/>
            <person name="Lee C.-M."/>
            <person name="Woen H.-Y."/>
            <person name="Kwon S.-W."/>
        </authorList>
    </citation>
    <scope>NUCLEOTIDE SEQUENCE</scope>
    <source>
        <strain evidence="2">5116S-3</strain>
    </source>
</reference>
<dbReference type="AlphaFoldDB" id="A0A8T9Q2Z4"/>
<evidence type="ECO:0000313" key="2">
    <source>
        <dbReference type="EMBL" id="UOQ71342.1"/>
    </source>
</evidence>
<protein>
    <submittedName>
        <fullName evidence="2">Uncharacterized protein</fullName>
    </submittedName>
</protein>
<proteinExistence type="predicted"/>
<organism evidence="2 3">
    <name type="scientific">Hymenobacter cellulosilyticus</name>
    <dbReference type="NCBI Taxonomy" id="2932248"/>
    <lineage>
        <taxon>Bacteria</taxon>
        <taxon>Pseudomonadati</taxon>
        <taxon>Bacteroidota</taxon>
        <taxon>Cytophagia</taxon>
        <taxon>Cytophagales</taxon>
        <taxon>Hymenobacteraceae</taxon>
        <taxon>Hymenobacter</taxon>
    </lineage>
</organism>
<dbReference type="RefSeq" id="WP_244674750.1">
    <property type="nucleotide sequence ID" value="NZ_CP095046.1"/>
</dbReference>
<dbReference type="EMBL" id="CP095046">
    <property type="protein sequence ID" value="UOQ71342.1"/>
    <property type="molecule type" value="Genomic_DNA"/>
</dbReference>